<reference evidence="2" key="1">
    <citation type="submission" date="2015-10" db="EMBL/GenBank/DDBJ databases">
        <title>Niche specialization of a soil ammonia-oxidizing archaeon, Candidatus Nitrosocosmicus oleophilus.</title>
        <authorList>
            <person name="Jung M.-Y."/>
            <person name="Rhee S.-K."/>
        </authorList>
    </citation>
    <scope>NUCLEOTIDE SEQUENCE [LARGE SCALE GENOMIC DNA]</scope>
    <source>
        <strain evidence="2">MY3</strain>
    </source>
</reference>
<dbReference type="AlphaFoldDB" id="A0A654M116"/>
<accession>A0A654M116</accession>
<name>A0A654M116_9ARCH</name>
<proteinExistence type="predicted"/>
<dbReference type="GeneID" id="60421972"/>
<dbReference type="RefSeq" id="WP_196815504.1">
    <property type="nucleotide sequence ID" value="NZ_CP012850.1"/>
</dbReference>
<evidence type="ECO:0000313" key="2">
    <source>
        <dbReference type="Proteomes" id="UP000058925"/>
    </source>
</evidence>
<dbReference type="OrthoDB" id="11127at2157"/>
<gene>
    <name evidence="1" type="ORF">NMY3_01987</name>
</gene>
<dbReference type="Proteomes" id="UP000058925">
    <property type="component" value="Chromosome"/>
</dbReference>
<dbReference type="EMBL" id="CP012850">
    <property type="protein sequence ID" value="ALI36189.1"/>
    <property type="molecule type" value="Genomic_DNA"/>
</dbReference>
<keyword evidence="2" id="KW-1185">Reference proteome</keyword>
<dbReference type="KEGG" id="taa:NMY3_01987"/>
<sequence>MSLESSLNDEAFRKFEKLRDNFEWFYSNYDGLRRDYGNQYVAVKDKNQIDNDCNLEILIKRLNLSNCDESIAIEYVNN</sequence>
<protein>
    <recommendedName>
        <fullName evidence="3">DUF5678 domain-containing protein</fullName>
    </recommendedName>
</protein>
<evidence type="ECO:0000313" key="1">
    <source>
        <dbReference type="EMBL" id="ALI36189.1"/>
    </source>
</evidence>
<evidence type="ECO:0008006" key="3">
    <source>
        <dbReference type="Google" id="ProtNLM"/>
    </source>
</evidence>
<organism evidence="1 2">
    <name type="scientific">Candidatus Nitrosocosmicus oleophilus</name>
    <dbReference type="NCBI Taxonomy" id="1353260"/>
    <lineage>
        <taxon>Archaea</taxon>
        <taxon>Nitrososphaerota</taxon>
        <taxon>Nitrososphaeria</taxon>
        <taxon>Nitrososphaerales</taxon>
        <taxon>Nitrososphaeraceae</taxon>
        <taxon>Candidatus Nitrosocosmicus</taxon>
    </lineage>
</organism>